<feature type="transmembrane region" description="Helical" evidence="6">
    <location>
        <begin position="20"/>
        <end position="43"/>
    </location>
</feature>
<comment type="caution">
    <text evidence="8">The sequence shown here is derived from an EMBL/GenBank/DDBJ whole genome shotgun (WGS) entry which is preliminary data.</text>
</comment>
<feature type="transmembrane region" description="Helical" evidence="6">
    <location>
        <begin position="313"/>
        <end position="341"/>
    </location>
</feature>
<dbReference type="CDD" id="cd07731">
    <property type="entry name" value="ComA-like_MBL-fold"/>
    <property type="match status" value="1"/>
</dbReference>
<dbReference type="Proteomes" id="UP001256711">
    <property type="component" value="Unassembled WGS sequence"/>
</dbReference>
<sequence length="752" mass="84178">MSKANGLNQLIFPSLLVSSVLLASTTGNSWFWLVAIYFLLVLCCKRQWRLLAVAVFCGFFCLWRLSYWPTLELGAVADETCQLTCTVEGDTIEINGDKITFDAWTTRGKLAVTTYATKDEVASWRTLRNKELQIKGQGVYSKGAPQRNLGGFSYRHYLYAHGYRGSFQIKKILGQKETPASFSVQRLRGYLISHVETTFPPKTALYLKALLFGHKDGAFQSVAQGFKQTGVLHLFSISGLHLWFFFGLVDKCLRRVGLTKEESFFPMVLVLVGGFWLFGGSASVLRATCAVFLQRVLALGHWRLSSLDRFSLVLVGVQLVWPTYLLTTGGQLSLYLAGLLLYVPQRPGKWRQGLWLSLLPAPLVMYLFAEWSWVGGILTVLCVPLFSWLLLPGSLLLLGASLITPLPKAFLEIVEVFFEILGNLLSGGSVFSWITGQPPVLLVIGCLLGGVYLYERRSKWTVLLCVCLPLFVGSFPLDERISFVDVGQGDSIVFRSRGNREVTVLDTGGRLNFKEGWAQGYQAPNSEYTLIPFLKSQGVRRISRLILTHGDVDHMGDAQSLFETFVVEELLLPAGSHQHENIQKLIRQLPEKTVVREILAPERIGGAFSLEVLAPKTVGKGENEDSLVLTTYWNHRRFLFTGDLDQAGERRLLKDYPQLRADVLKVGHHGSRSSTDPMFLQTLQVKAAVISCGAKNFFGHPHEEVLTALKKAQVQVWRTDQQGMIYFSSQSAQAAWVRKDWQKTGVSGRIMR</sequence>
<comment type="subcellular location">
    <subcellularLocation>
        <location evidence="1">Cell membrane</location>
        <topology evidence="1">Multi-pass membrane protein</topology>
    </subcellularLocation>
</comment>
<evidence type="ECO:0000256" key="6">
    <source>
        <dbReference type="SAM" id="Phobius"/>
    </source>
</evidence>
<feature type="domain" description="Metallo-beta-lactamase" evidence="7">
    <location>
        <begin position="488"/>
        <end position="694"/>
    </location>
</feature>
<dbReference type="PANTHER" id="PTHR30619">
    <property type="entry name" value="DNA INTERNALIZATION/COMPETENCE PROTEIN COMEC/REC2"/>
    <property type="match status" value="1"/>
</dbReference>
<keyword evidence="2" id="KW-1003">Cell membrane</keyword>
<dbReference type="Pfam" id="PF03772">
    <property type="entry name" value="Competence"/>
    <property type="match status" value="1"/>
</dbReference>
<keyword evidence="4 6" id="KW-1133">Transmembrane helix</keyword>
<dbReference type="PANTHER" id="PTHR30619:SF1">
    <property type="entry name" value="RECOMBINATION PROTEIN 2"/>
    <property type="match status" value="1"/>
</dbReference>
<feature type="transmembrane region" description="Helical" evidence="6">
    <location>
        <begin position="269"/>
        <end position="293"/>
    </location>
</feature>
<dbReference type="Pfam" id="PF00753">
    <property type="entry name" value="Lactamase_B"/>
    <property type="match status" value="1"/>
</dbReference>
<dbReference type="Pfam" id="PF13567">
    <property type="entry name" value="DUF4131"/>
    <property type="match status" value="1"/>
</dbReference>
<evidence type="ECO:0000256" key="3">
    <source>
        <dbReference type="ARBA" id="ARBA00022692"/>
    </source>
</evidence>
<dbReference type="InterPro" id="IPR036866">
    <property type="entry name" value="RibonucZ/Hydroxyglut_hydro"/>
</dbReference>
<proteinExistence type="predicted"/>
<dbReference type="InterPro" id="IPR004477">
    <property type="entry name" value="ComEC_N"/>
</dbReference>
<evidence type="ECO:0000256" key="5">
    <source>
        <dbReference type="ARBA" id="ARBA00023136"/>
    </source>
</evidence>
<dbReference type="InterPro" id="IPR035681">
    <property type="entry name" value="ComA-like_MBL"/>
</dbReference>
<dbReference type="InterPro" id="IPR025405">
    <property type="entry name" value="DUF4131"/>
</dbReference>
<evidence type="ECO:0000313" key="9">
    <source>
        <dbReference type="Proteomes" id="UP001256711"/>
    </source>
</evidence>
<name>A0AAW8TTS2_9ENTE</name>
<dbReference type="NCBIfam" id="TIGR00361">
    <property type="entry name" value="ComEC_Rec2"/>
    <property type="match status" value="1"/>
</dbReference>
<reference evidence="8" key="1">
    <citation type="submission" date="2023-03" db="EMBL/GenBank/DDBJ databases">
        <authorList>
            <person name="Shen W."/>
            <person name="Cai J."/>
        </authorList>
    </citation>
    <scope>NUCLEOTIDE SEQUENCE</scope>
    <source>
        <strain evidence="8">B226-2</strain>
    </source>
</reference>
<dbReference type="AlphaFoldDB" id="A0AAW8TTS2"/>
<dbReference type="Gene3D" id="3.60.15.10">
    <property type="entry name" value="Ribonuclease Z/Hydroxyacylglutathione hydrolase-like"/>
    <property type="match status" value="1"/>
</dbReference>
<feature type="transmembrane region" description="Helical" evidence="6">
    <location>
        <begin position="230"/>
        <end position="249"/>
    </location>
</feature>
<evidence type="ECO:0000313" key="8">
    <source>
        <dbReference type="EMBL" id="MDT2809525.1"/>
    </source>
</evidence>
<evidence type="ECO:0000256" key="1">
    <source>
        <dbReference type="ARBA" id="ARBA00004651"/>
    </source>
</evidence>
<dbReference type="SMART" id="SM00849">
    <property type="entry name" value="Lactamase_B"/>
    <property type="match status" value="1"/>
</dbReference>
<keyword evidence="5 6" id="KW-0472">Membrane</keyword>
<evidence type="ECO:0000256" key="4">
    <source>
        <dbReference type="ARBA" id="ARBA00022989"/>
    </source>
</evidence>
<feature type="transmembrane region" description="Helical" evidence="6">
    <location>
        <begin position="461"/>
        <end position="477"/>
    </location>
</feature>
<protein>
    <submittedName>
        <fullName evidence="8">DNA internalization-related competence protein ComEC/Rec2</fullName>
    </submittedName>
</protein>
<evidence type="ECO:0000256" key="2">
    <source>
        <dbReference type="ARBA" id="ARBA00022475"/>
    </source>
</evidence>
<dbReference type="GO" id="GO:0030420">
    <property type="term" value="P:establishment of competence for transformation"/>
    <property type="evidence" value="ECO:0007669"/>
    <property type="project" value="InterPro"/>
</dbReference>
<dbReference type="EMBL" id="JARQBJ010000001">
    <property type="protein sequence ID" value="MDT2809525.1"/>
    <property type="molecule type" value="Genomic_DNA"/>
</dbReference>
<dbReference type="RefSeq" id="WP_311835036.1">
    <property type="nucleotide sequence ID" value="NZ_JARQBJ010000001.1"/>
</dbReference>
<organism evidence="8 9">
    <name type="scientific">Enterococcus asini</name>
    <dbReference type="NCBI Taxonomy" id="57732"/>
    <lineage>
        <taxon>Bacteria</taxon>
        <taxon>Bacillati</taxon>
        <taxon>Bacillota</taxon>
        <taxon>Bacilli</taxon>
        <taxon>Lactobacillales</taxon>
        <taxon>Enterococcaceae</taxon>
        <taxon>Enterococcus</taxon>
    </lineage>
</organism>
<dbReference type="InterPro" id="IPR004797">
    <property type="entry name" value="Competence_ComEC/Rec2"/>
</dbReference>
<dbReference type="InterPro" id="IPR052159">
    <property type="entry name" value="Competence_DNA_uptake"/>
</dbReference>
<dbReference type="NCBIfam" id="TIGR00360">
    <property type="entry name" value="ComEC_N-term"/>
    <property type="match status" value="1"/>
</dbReference>
<keyword evidence="3 6" id="KW-0812">Transmembrane</keyword>
<feature type="transmembrane region" description="Helical" evidence="6">
    <location>
        <begin position="437"/>
        <end position="454"/>
    </location>
</feature>
<dbReference type="GO" id="GO:0005886">
    <property type="term" value="C:plasma membrane"/>
    <property type="evidence" value="ECO:0007669"/>
    <property type="project" value="UniProtKB-SubCell"/>
</dbReference>
<dbReference type="InterPro" id="IPR001279">
    <property type="entry name" value="Metallo-B-lactamas"/>
</dbReference>
<evidence type="ECO:0000259" key="7">
    <source>
        <dbReference type="SMART" id="SM00849"/>
    </source>
</evidence>
<feature type="transmembrane region" description="Helical" evidence="6">
    <location>
        <begin position="353"/>
        <end position="369"/>
    </location>
</feature>
<feature type="transmembrane region" description="Helical" evidence="6">
    <location>
        <begin position="375"/>
        <end position="398"/>
    </location>
</feature>
<accession>A0AAW8TTS2</accession>
<dbReference type="SUPFAM" id="SSF56281">
    <property type="entry name" value="Metallo-hydrolase/oxidoreductase"/>
    <property type="match status" value="1"/>
</dbReference>
<gene>
    <name evidence="8" type="ORF">P7H43_03310</name>
</gene>